<evidence type="ECO:0000256" key="8">
    <source>
        <dbReference type="ARBA" id="ARBA00023163"/>
    </source>
</evidence>
<dbReference type="PROSITE" id="PS50157">
    <property type="entry name" value="ZINC_FINGER_C2H2_2"/>
    <property type="match status" value="3"/>
</dbReference>
<evidence type="ECO:0000256" key="2">
    <source>
        <dbReference type="ARBA" id="ARBA00022723"/>
    </source>
</evidence>
<dbReference type="Gene3D" id="3.30.160.60">
    <property type="entry name" value="Classic Zinc Finger"/>
    <property type="match status" value="3"/>
</dbReference>
<dbReference type="SMART" id="SM00355">
    <property type="entry name" value="ZnF_C2H2"/>
    <property type="match status" value="3"/>
</dbReference>
<dbReference type="EMBL" id="JAKMXF010000222">
    <property type="protein sequence ID" value="KAI6654516.1"/>
    <property type="molecule type" value="Genomic_DNA"/>
</dbReference>
<dbReference type="SUPFAM" id="SSF57667">
    <property type="entry name" value="beta-beta-alpha zinc fingers"/>
    <property type="match status" value="2"/>
</dbReference>
<evidence type="ECO:0000313" key="13">
    <source>
        <dbReference type="EMBL" id="KAI6654516.1"/>
    </source>
</evidence>
<evidence type="ECO:0000256" key="4">
    <source>
        <dbReference type="ARBA" id="ARBA00022771"/>
    </source>
</evidence>
<keyword evidence="8" id="KW-0804">Transcription</keyword>
<comment type="subcellular location">
    <subcellularLocation>
        <location evidence="1">Nucleus</location>
    </subcellularLocation>
</comment>
<organism evidence="13 14">
    <name type="scientific">Oopsacas minuta</name>
    <dbReference type="NCBI Taxonomy" id="111878"/>
    <lineage>
        <taxon>Eukaryota</taxon>
        <taxon>Metazoa</taxon>
        <taxon>Porifera</taxon>
        <taxon>Hexactinellida</taxon>
        <taxon>Hexasterophora</taxon>
        <taxon>Lyssacinosida</taxon>
        <taxon>Leucopsacidae</taxon>
        <taxon>Oopsacas</taxon>
    </lineage>
</organism>
<dbReference type="FunFam" id="3.30.160.60:FF:000624">
    <property type="entry name" value="zinc finger protein 697"/>
    <property type="match status" value="1"/>
</dbReference>
<evidence type="ECO:0000256" key="10">
    <source>
        <dbReference type="ARBA" id="ARBA00038409"/>
    </source>
</evidence>
<keyword evidence="2" id="KW-0479">Metal-binding</keyword>
<evidence type="ECO:0000313" key="14">
    <source>
        <dbReference type="Proteomes" id="UP001165289"/>
    </source>
</evidence>
<dbReference type="PANTHER" id="PTHR23235:SF165">
    <property type="entry name" value="TRANSCRIPTION FACTOR BTD"/>
    <property type="match status" value="1"/>
</dbReference>
<dbReference type="GO" id="GO:0000981">
    <property type="term" value="F:DNA-binding transcription factor activity, RNA polymerase II-specific"/>
    <property type="evidence" value="ECO:0007669"/>
    <property type="project" value="TreeGrafter"/>
</dbReference>
<dbReference type="PANTHER" id="PTHR23235">
    <property type="entry name" value="KRUEPPEL-LIKE TRANSCRIPTION FACTOR"/>
    <property type="match status" value="1"/>
</dbReference>
<feature type="domain" description="C2H2-type" evidence="12">
    <location>
        <begin position="372"/>
        <end position="399"/>
    </location>
</feature>
<proteinExistence type="inferred from homology"/>
<reference evidence="13 14" key="1">
    <citation type="journal article" date="2023" name="BMC Biol.">
        <title>The compact genome of the sponge Oopsacas minuta (Hexactinellida) is lacking key metazoan core genes.</title>
        <authorList>
            <person name="Santini S."/>
            <person name="Schenkelaars Q."/>
            <person name="Jourda C."/>
            <person name="Duchesne M."/>
            <person name="Belahbib H."/>
            <person name="Rocher C."/>
            <person name="Selva M."/>
            <person name="Riesgo A."/>
            <person name="Vervoort M."/>
            <person name="Leys S.P."/>
            <person name="Kodjabachian L."/>
            <person name="Le Bivic A."/>
            <person name="Borchiellini C."/>
            <person name="Claverie J.M."/>
            <person name="Renard E."/>
        </authorList>
    </citation>
    <scope>NUCLEOTIDE SEQUENCE [LARGE SCALE GENOMIC DNA]</scope>
    <source>
        <strain evidence="13">SPO-2</strain>
    </source>
</reference>
<name>A0AAV7K019_9METZ</name>
<feature type="domain" description="C2H2-type" evidence="12">
    <location>
        <begin position="312"/>
        <end position="341"/>
    </location>
</feature>
<dbReference type="GO" id="GO:0008270">
    <property type="term" value="F:zinc ion binding"/>
    <property type="evidence" value="ECO:0007669"/>
    <property type="project" value="UniProtKB-KW"/>
</dbReference>
<dbReference type="AlphaFoldDB" id="A0AAV7K019"/>
<evidence type="ECO:0000256" key="3">
    <source>
        <dbReference type="ARBA" id="ARBA00022737"/>
    </source>
</evidence>
<evidence type="ECO:0000256" key="6">
    <source>
        <dbReference type="ARBA" id="ARBA00023015"/>
    </source>
</evidence>
<keyword evidence="3" id="KW-0677">Repeat</keyword>
<dbReference type="InterPro" id="IPR013087">
    <property type="entry name" value="Znf_C2H2_type"/>
</dbReference>
<comment type="similarity">
    <text evidence="10">Belongs to the Sp1 C2H2-type zinc-finger protein family.</text>
</comment>
<keyword evidence="6" id="KW-0805">Transcription regulation</keyword>
<evidence type="ECO:0000256" key="11">
    <source>
        <dbReference type="PROSITE-ProRule" id="PRU00042"/>
    </source>
</evidence>
<dbReference type="Pfam" id="PF00096">
    <property type="entry name" value="zf-C2H2"/>
    <property type="match status" value="2"/>
</dbReference>
<dbReference type="FunFam" id="3.30.160.60:FF:000014">
    <property type="entry name" value="Transcription factor Sp3"/>
    <property type="match status" value="1"/>
</dbReference>
<protein>
    <submittedName>
        <fullName evidence="13">Transcription factor Sp4</fullName>
    </submittedName>
</protein>
<dbReference type="PROSITE" id="PS00028">
    <property type="entry name" value="ZINC_FINGER_C2H2_1"/>
    <property type="match status" value="3"/>
</dbReference>
<comment type="caution">
    <text evidence="13">The sequence shown here is derived from an EMBL/GenBank/DDBJ whole genome shotgun (WGS) entry which is preliminary data.</text>
</comment>
<dbReference type="GO" id="GO:0005634">
    <property type="term" value="C:nucleus"/>
    <property type="evidence" value="ECO:0007669"/>
    <property type="project" value="UniProtKB-SubCell"/>
</dbReference>
<evidence type="ECO:0000256" key="5">
    <source>
        <dbReference type="ARBA" id="ARBA00022833"/>
    </source>
</evidence>
<evidence type="ECO:0000256" key="9">
    <source>
        <dbReference type="ARBA" id="ARBA00023242"/>
    </source>
</evidence>
<keyword evidence="14" id="KW-1185">Reference proteome</keyword>
<sequence length="463" mass="52317">MSSLEKDRGYFFEVPPLSCTSQNWNNISNFLACQNLAPMTQALSTDTPKLTDTLNTDVNSPDSGIWIQEPHSPEGSYTHNVSSNNNNNFYQQANLNAYTQYHSLPYQNQTLVSDCNAQSPNSLHYPAQIALSNLPNNQFGVNPQSSGTTINFIQKIEMAKASNTSCSPVSIRPTILPINGNCGWPQGKLSNIQPHCQPFNTTTIKQHPHTLNSMPNTPITPITPNSASSAAYQSFNNQDIKVCERYAIMQQFTNQATLIKSLGPSAYQRFATSCYQTPTTEYKPQKRTRRIACNCPNCINGENSKVGKKKTHICHYQDCGKMYGKTSHLRAHLRWHTGERPFVCDWLFCGKCFTRSDELQRHRRTHTGEKRFACDICSKRFMRSDHLSKHKKTHAKHKLVETKNTILPKCDPVLTPNYVDIGSTPSQYLHNYTIPNSQIMELAGANKSLLLETREDLIKEHRL</sequence>
<dbReference type="InterPro" id="IPR036236">
    <property type="entry name" value="Znf_C2H2_sf"/>
</dbReference>
<dbReference type="GO" id="GO:0000978">
    <property type="term" value="F:RNA polymerase II cis-regulatory region sequence-specific DNA binding"/>
    <property type="evidence" value="ECO:0007669"/>
    <property type="project" value="TreeGrafter"/>
</dbReference>
<keyword evidence="7" id="KW-0238">DNA-binding</keyword>
<accession>A0AAV7K019</accession>
<evidence type="ECO:0000256" key="7">
    <source>
        <dbReference type="ARBA" id="ARBA00023125"/>
    </source>
</evidence>
<dbReference type="Proteomes" id="UP001165289">
    <property type="component" value="Unassembled WGS sequence"/>
</dbReference>
<evidence type="ECO:0000256" key="1">
    <source>
        <dbReference type="ARBA" id="ARBA00004123"/>
    </source>
</evidence>
<evidence type="ECO:0000259" key="12">
    <source>
        <dbReference type="PROSITE" id="PS50157"/>
    </source>
</evidence>
<keyword evidence="4 11" id="KW-0863">Zinc-finger</keyword>
<feature type="domain" description="C2H2-type" evidence="12">
    <location>
        <begin position="342"/>
        <end position="371"/>
    </location>
</feature>
<gene>
    <name evidence="13" type="ORF">LOD99_912</name>
</gene>
<keyword evidence="5" id="KW-0862">Zinc</keyword>
<keyword evidence="9" id="KW-0539">Nucleus</keyword>